<gene>
    <name evidence="3" type="ORF">UABAM_03517</name>
</gene>
<dbReference type="RefSeq" id="WP_151969272.1">
    <property type="nucleotide sequence ID" value="NZ_AP019860.1"/>
</dbReference>
<dbReference type="OrthoDB" id="9807210at2"/>
<keyword evidence="4" id="KW-1185">Reference proteome</keyword>
<dbReference type="NCBIfam" id="NF005540">
    <property type="entry name" value="PRK07203.1"/>
    <property type="match status" value="1"/>
</dbReference>
<dbReference type="InterPro" id="IPR011059">
    <property type="entry name" value="Metal-dep_hydrolase_composite"/>
</dbReference>
<dbReference type="InterPro" id="IPR032466">
    <property type="entry name" value="Metal_Hydrolase"/>
</dbReference>
<keyword evidence="1 3" id="KW-0378">Hydrolase</keyword>
<dbReference type="KEGG" id="uam:UABAM_03517"/>
<dbReference type="NCBIfam" id="TIGR03314">
    <property type="entry name" value="Se_ssnA"/>
    <property type="match status" value="1"/>
</dbReference>
<dbReference type="Pfam" id="PF01979">
    <property type="entry name" value="Amidohydro_1"/>
    <property type="match status" value="1"/>
</dbReference>
<dbReference type="InterPro" id="IPR050287">
    <property type="entry name" value="MTA/SAH_deaminase"/>
</dbReference>
<proteinExistence type="predicted"/>
<evidence type="ECO:0000259" key="2">
    <source>
        <dbReference type="Pfam" id="PF01979"/>
    </source>
</evidence>
<dbReference type="SUPFAM" id="SSF51556">
    <property type="entry name" value="Metallo-dependent hydrolases"/>
    <property type="match status" value="1"/>
</dbReference>
<evidence type="ECO:0000313" key="4">
    <source>
        <dbReference type="Proteomes" id="UP000326354"/>
    </source>
</evidence>
<dbReference type="PANTHER" id="PTHR43794">
    <property type="entry name" value="AMINOHYDROLASE SSNA-RELATED"/>
    <property type="match status" value="1"/>
</dbReference>
<dbReference type="GO" id="GO:0016810">
    <property type="term" value="F:hydrolase activity, acting on carbon-nitrogen (but not peptide) bonds"/>
    <property type="evidence" value="ECO:0007669"/>
    <property type="project" value="InterPro"/>
</dbReference>
<dbReference type="Proteomes" id="UP000326354">
    <property type="component" value="Chromosome"/>
</dbReference>
<dbReference type="AlphaFoldDB" id="A0A5S9INU2"/>
<dbReference type="Gene3D" id="3.20.20.140">
    <property type="entry name" value="Metal-dependent hydrolases"/>
    <property type="match status" value="1"/>
</dbReference>
<dbReference type="InterPro" id="IPR006680">
    <property type="entry name" value="Amidohydro-rel"/>
</dbReference>
<sequence length="441" mass="49044">MNEYLISGGTIVTLGTENTVIPQGVIYIKDGKIADFGDKSLKDKYNCPVEVDATNKVVMPGFICAHHHLYSTMARGFAPPGEPAYTFQEILERLWWKLDAALEAEDVYYSALVPMVECIRNGTTTIIDHHASPQCANGSLDEIAKATLESGIRACLCYEVSDRNQLGEGIAENARFLERMQNENSDFLSALFGMHASFTISDKTLHECREVAEKYNVGYHIHVCEGPEDGVDSQKKYGITPIERLIKENICGEKSLFAHCIHISDREIELLRDSKTMILHNPESNMNNAVGVTPILKMMKQGLVVGLGTDGMSSDMLSQMRCAYLLHRLANKDPRVAFAEVPQMLLQNNPLIAQRCFSQRLGIIDKDVPADLAILDYIPPTHMSSSNFLGHFIFGMVDATVDTTIVGGKILMKNKKILNLDEEKIAARSRELAAKLHKRIV</sequence>
<name>A0A5S9INU2_UABAM</name>
<dbReference type="PANTHER" id="PTHR43794:SF11">
    <property type="entry name" value="AMIDOHYDROLASE-RELATED DOMAIN-CONTAINING PROTEIN"/>
    <property type="match status" value="1"/>
</dbReference>
<reference evidence="3 4" key="1">
    <citation type="submission" date="2019-08" db="EMBL/GenBank/DDBJ databases">
        <title>Complete genome sequence of Candidatus Uab amorphum.</title>
        <authorList>
            <person name="Shiratori T."/>
            <person name="Suzuki S."/>
            <person name="Kakizawa Y."/>
            <person name="Ishida K."/>
        </authorList>
    </citation>
    <scope>NUCLEOTIDE SEQUENCE [LARGE SCALE GENOMIC DNA]</scope>
    <source>
        <strain evidence="3 4">SRT547</strain>
    </source>
</reference>
<dbReference type="CDD" id="cd01298">
    <property type="entry name" value="ATZ_TRZ_like"/>
    <property type="match status" value="1"/>
</dbReference>
<organism evidence="3 4">
    <name type="scientific">Uabimicrobium amorphum</name>
    <dbReference type="NCBI Taxonomy" id="2596890"/>
    <lineage>
        <taxon>Bacteria</taxon>
        <taxon>Pseudomonadati</taxon>
        <taxon>Planctomycetota</taxon>
        <taxon>Candidatus Uabimicrobiia</taxon>
        <taxon>Candidatus Uabimicrobiales</taxon>
        <taxon>Candidatus Uabimicrobiaceae</taxon>
        <taxon>Candidatus Uabimicrobium</taxon>
    </lineage>
</organism>
<dbReference type="Gene3D" id="2.30.40.10">
    <property type="entry name" value="Urease, subunit C, domain 1"/>
    <property type="match status" value="1"/>
</dbReference>
<evidence type="ECO:0000313" key="3">
    <source>
        <dbReference type="EMBL" id="BBM85154.1"/>
    </source>
</evidence>
<dbReference type="SUPFAM" id="SSF51338">
    <property type="entry name" value="Composite domain of metallo-dependent hydrolases"/>
    <property type="match status" value="1"/>
</dbReference>
<protein>
    <submittedName>
        <fullName evidence="3">Chlorohydrolase</fullName>
    </submittedName>
</protein>
<accession>A0A5S9INU2</accession>
<dbReference type="EMBL" id="AP019860">
    <property type="protein sequence ID" value="BBM85154.1"/>
    <property type="molecule type" value="Genomic_DNA"/>
</dbReference>
<evidence type="ECO:0000256" key="1">
    <source>
        <dbReference type="ARBA" id="ARBA00022801"/>
    </source>
</evidence>
<feature type="domain" description="Amidohydrolase-related" evidence="2">
    <location>
        <begin position="57"/>
        <end position="411"/>
    </location>
</feature>
<dbReference type="InterPro" id="IPR017700">
    <property type="entry name" value="Aminohydrolase_SsnA"/>
</dbReference>